<proteinExistence type="inferred from homology"/>
<dbReference type="InterPro" id="IPR052619">
    <property type="entry name" value="Phage_lysozyme-like"/>
</dbReference>
<dbReference type="GO" id="GO:0003796">
    <property type="term" value="F:lysozyme activity"/>
    <property type="evidence" value="ECO:0007669"/>
    <property type="project" value="UniProtKB-EC"/>
</dbReference>
<dbReference type="InterPro" id="IPR002196">
    <property type="entry name" value="Glyco_hydro_24"/>
</dbReference>
<dbReference type="SUPFAM" id="SSF53955">
    <property type="entry name" value="Lysozyme-like"/>
    <property type="match status" value="1"/>
</dbReference>
<protein>
    <recommendedName>
        <fullName evidence="3">Lysozyme</fullName>
        <ecNumber evidence="3">3.2.1.17</ecNumber>
    </recommendedName>
</protein>
<dbReference type="Proteomes" id="UP000076587">
    <property type="component" value="Unassembled WGS sequence"/>
</dbReference>
<gene>
    <name evidence="4" type="ORF">N482_14135</name>
</gene>
<dbReference type="GO" id="GO:0031640">
    <property type="term" value="P:killing of cells of another organism"/>
    <property type="evidence" value="ECO:0007669"/>
    <property type="project" value="UniProtKB-KW"/>
</dbReference>
<evidence type="ECO:0000256" key="1">
    <source>
        <dbReference type="ARBA" id="ARBA00022529"/>
    </source>
</evidence>
<dbReference type="OrthoDB" id="9091992at2"/>
<dbReference type="GO" id="GO:0042742">
    <property type="term" value="P:defense response to bacterium"/>
    <property type="evidence" value="ECO:0007669"/>
    <property type="project" value="UniProtKB-KW"/>
</dbReference>
<keyword evidence="3" id="KW-0326">Glycosidase</keyword>
<dbReference type="InterPro" id="IPR023346">
    <property type="entry name" value="Lysozyme-like_dom_sf"/>
</dbReference>
<reference evidence="4 5" key="1">
    <citation type="submission" date="2013-07" db="EMBL/GenBank/DDBJ databases">
        <title>Comparative Genomic and Metabolomic Analysis of Twelve Strains of Pseudoalteromonas luteoviolacea.</title>
        <authorList>
            <person name="Vynne N.G."/>
            <person name="Mansson M."/>
            <person name="Gram L."/>
        </authorList>
    </citation>
    <scope>NUCLEOTIDE SEQUENCE [LARGE SCALE GENOMIC DNA]</scope>
    <source>
        <strain evidence="4 5">NCIMB 1942</strain>
    </source>
</reference>
<name>A0A162A865_9GAMM</name>
<evidence type="ECO:0000256" key="2">
    <source>
        <dbReference type="ARBA" id="ARBA00022638"/>
    </source>
</evidence>
<dbReference type="AlphaFoldDB" id="A0A162A865"/>
<dbReference type="PATRIC" id="fig|1365253.3.peg.3407"/>
<evidence type="ECO:0000256" key="3">
    <source>
        <dbReference type="RuleBase" id="RU003788"/>
    </source>
</evidence>
<accession>A0A162A865</accession>
<keyword evidence="2 3" id="KW-0081">Bacteriolytic enzyme</keyword>
<comment type="similarity">
    <text evidence="3">Belongs to the glycosyl hydrolase 24 family.</text>
</comment>
<dbReference type="PANTHER" id="PTHR37406:SF1">
    <property type="entry name" value="T4-TYPE LYSOZYME 1-RELATED"/>
    <property type="match status" value="1"/>
</dbReference>
<keyword evidence="3 4" id="KW-0378">Hydrolase</keyword>
<organism evidence="4 5">
    <name type="scientific">Pseudoalteromonas luteoviolacea NCIMB 1942</name>
    <dbReference type="NCBI Taxonomy" id="1365253"/>
    <lineage>
        <taxon>Bacteria</taxon>
        <taxon>Pseudomonadati</taxon>
        <taxon>Pseudomonadota</taxon>
        <taxon>Gammaproteobacteria</taxon>
        <taxon>Alteromonadales</taxon>
        <taxon>Pseudoalteromonadaceae</taxon>
        <taxon>Pseudoalteromonas</taxon>
    </lineage>
</organism>
<comment type="catalytic activity">
    <reaction evidence="3">
        <text>Hydrolysis of (1-&gt;4)-beta-linkages between N-acetylmuramic acid and N-acetyl-D-glucosamine residues in a peptidoglycan and between N-acetyl-D-glucosamine residues in chitodextrins.</text>
        <dbReference type="EC" id="3.2.1.17"/>
    </reaction>
</comment>
<dbReference type="GO" id="GO:0016998">
    <property type="term" value="P:cell wall macromolecule catabolic process"/>
    <property type="evidence" value="ECO:0007669"/>
    <property type="project" value="InterPro"/>
</dbReference>
<dbReference type="Gene3D" id="1.10.530.40">
    <property type="match status" value="1"/>
</dbReference>
<evidence type="ECO:0000313" key="5">
    <source>
        <dbReference type="Proteomes" id="UP000076587"/>
    </source>
</evidence>
<evidence type="ECO:0000313" key="4">
    <source>
        <dbReference type="EMBL" id="KZN45683.1"/>
    </source>
</evidence>
<dbReference type="GO" id="GO:0009253">
    <property type="term" value="P:peptidoglycan catabolic process"/>
    <property type="evidence" value="ECO:0007669"/>
    <property type="project" value="InterPro"/>
</dbReference>
<keyword evidence="1 3" id="KW-0929">Antimicrobial</keyword>
<comment type="caution">
    <text evidence="4">The sequence shown here is derived from an EMBL/GenBank/DDBJ whole genome shotgun (WGS) entry which is preliminary data.</text>
</comment>
<dbReference type="Pfam" id="PF00959">
    <property type="entry name" value="Phage_lysozyme"/>
    <property type="match status" value="1"/>
</dbReference>
<dbReference type="InterPro" id="IPR023347">
    <property type="entry name" value="Lysozyme_dom_sf"/>
</dbReference>
<dbReference type="RefSeq" id="WP_063377899.1">
    <property type="nucleotide sequence ID" value="NZ_AUXT01000179.1"/>
</dbReference>
<dbReference type="EMBL" id="AUXT01000179">
    <property type="protein sequence ID" value="KZN45683.1"/>
    <property type="molecule type" value="Genomic_DNA"/>
</dbReference>
<dbReference type="PANTHER" id="PTHR37406">
    <property type="entry name" value="T4-TYPE LYSOZYME 1-RELATED"/>
    <property type="match status" value="1"/>
</dbReference>
<dbReference type="EC" id="3.2.1.17" evidence="3"/>
<sequence>MSIMNTVEQIKKHEGYRRYPYYCTGGKLTIGYGRNLDGKGVDQEEAEYLLAQDVQNALAGVKRRINVSHCNEARLAVLTNMAFNIGLQGVMGFKRMLEHVEQGQFEEAALEMLDSRWARQVPNRAQELAQQMLSGEWQS</sequence>